<protein>
    <submittedName>
        <fullName evidence="1">Uncharacterized protein</fullName>
    </submittedName>
</protein>
<comment type="caution">
    <text evidence="1">The sequence shown here is derived from an EMBL/GenBank/DDBJ whole genome shotgun (WGS) entry which is preliminary data.</text>
</comment>
<reference evidence="1" key="1">
    <citation type="submission" date="2022-02" db="EMBL/GenBank/DDBJ databases">
        <title>Plant Genome Project.</title>
        <authorList>
            <person name="Zhang R.-G."/>
        </authorList>
    </citation>
    <scope>NUCLEOTIDE SEQUENCE</scope>
    <source>
        <strain evidence="1">AT1</strain>
    </source>
</reference>
<sequence>MNTCAATILEECPDIVFSYGFKDEYSFVFKKKSAFYKRRARYFSYLSLCVMGLMVLSYVGDCDKYFCCRRQCGLVVQLY</sequence>
<evidence type="ECO:0000313" key="2">
    <source>
        <dbReference type="Proteomes" id="UP001062846"/>
    </source>
</evidence>
<organism evidence="1 2">
    <name type="scientific">Rhododendron molle</name>
    <name type="common">Chinese azalea</name>
    <name type="synonym">Azalea mollis</name>
    <dbReference type="NCBI Taxonomy" id="49168"/>
    <lineage>
        <taxon>Eukaryota</taxon>
        <taxon>Viridiplantae</taxon>
        <taxon>Streptophyta</taxon>
        <taxon>Embryophyta</taxon>
        <taxon>Tracheophyta</taxon>
        <taxon>Spermatophyta</taxon>
        <taxon>Magnoliopsida</taxon>
        <taxon>eudicotyledons</taxon>
        <taxon>Gunneridae</taxon>
        <taxon>Pentapetalae</taxon>
        <taxon>asterids</taxon>
        <taxon>Ericales</taxon>
        <taxon>Ericaceae</taxon>
        <taxon>Ericoideae</taxon>
        <taxon>Rhodoreae</taxon>
        <taxon>Rhododendron</taxon>
    </lineage>
</organism>
<gene>
    <name evidence="1" type="ORF">RHMOL_Rhmol10G0220500</name>
</gene>
<proteinExistence type="predicted"/>
<name>A0ACC0M5F5_RHOML</name>
<evidence type="ECO:0000313" key="1">
    <source>
        <dbReference type="EMBL" id="KAI8535996.1"/>
    </source>
</evidence>
<dbReference type="EMBL" id="CM046397">
    <property type="protein sequence ID" value="KAI8535996.1"/>
    <property type="molecule type" value="Genomic_DNA"/>
</dbReference>
<dbReference type="Proteomes" id="UP001062846">
    <property type="component" value="Chromosome 10"/>
</dbReference>
<keyword evidence="2" id="KW-1185">Reference proteome</keyword>
<accession>A0ACC0M5F5</accession>